<proteinExistence type="predicted"/>
<evidence type="ECO:0000313" key="4">
    <source>
        <dbReference type="EMBL" id="KZT28430.1"/>
    </source>
</evidence>
<sequence>MGETIQVTNTWPGYANLKHLVVFGDSYSDVGYNSKANHPSRDRPLGVDYPGITWAEADQPNWVGYLVTEYVFSPVLVYDYAVGGDTVAGVRRQMERHFLPTVAKKPHWAPWAAEDTLFVTWIGINDCAYNGCDDNIAELVKLQEQLYEVGARNFCFIDVPPMERSPAANRASTGNNPCKNWNSSLRTQVQAFAAAHPDATIFIFSSHRTFSRILNDPISHGFSAIDTVTPYGEIWVDRLHPTTRMHDWIAKDFSFFLDSRKPIKNAEGDTNSAAESSTQASKS</sequence>
<dbReference type="InterPro" id="IPR036514">
    <property type="entry name" value="SGNH_hydro_sf"/>
</dbReference>
<dbReference type="EMBL" id="KV425557">
    <property type="protein sequence ID" value="KZT28430.1"/>
    <property type="molecule type" value="Genomic_DNA"/>
</dbReference>
<dbReference type="OrthoDB" id="1600564at2759"/>
<feature type="domain" description="SGNH hydrolase-type esterase" evidence="3">
    <location>
        <begin position="22"/>
        <end position="247"/>
    </location>
</feature>
<dbReference type="GO" id="GO:0016787">
    <property type="term" value="F:hydrolase activity"/>
    <property type="evidence" value="ECO:0007669"/>
    <property type="project" value="UniProtKB-KW"/>
</dbReference>
<dbReference type="Pfam" id="PF13472">
    <property type="entry name" value="Lipase_GDSL_2"/>
    <property type="match status" value="1"/>
</dbReference>
<evidence type="ECO:0000259" key="3">
    <source>
        <dbReference type="Pfam" id="PF13472"/>
    </source>
</evidence>
<dbReference type="InterPro" id="IPR051058">
    <property type="entry name" value="GDSL_Est/Lipase"/>
</dbReference>
<dbReference type="CDD" id="cd01846">
    <property type="entry name" value="fatty_acyltransferase_like"/>
    <property type="match status" value="1"/>
</dbReference>
<reference evidence="4 5" key="1">
    <citation type="journal article" date="2016" name="Mol. Biol. Evol.">
        <title>Comparative Genomics of Early-Diverging Mushroom-Forming Fungi Provides Insights into the Origins of Lignocellulose Decay Capabilities.</title>
        <authorList>
            <person name="Nagy L.G."/>
            <person name="Riley R."/>
            <person name="Tritt A."/>
            <person name="Adam C."/>
            <person name="Daum C."/>
            <person name="Floudas D."/>
            <person name="Sun H."/>
            <person name="Yadav J.S."/>
            <person name="Pangilinan J."/>
            <person name="Larsson K.H."/>
            <person name="Matsuura K."/>
            <person name="Barry K."/>
            <person name="Labutti K."/>
            <person name="Kuo R."/>
            <person name="Ohm R.A."/>
            <person name="Bhattacharya S.S."/>
            <person name="Shirouzu T."/>
            <person name="Yoshinaga Y."/>
            <person name="Martin F.M."/>
            <person name="Grigoriev I.V."/>
            <person name="Hibbett D.S."/>
        </authorList>
    </citation>
    <scope>NUCLEOTIDE SEQUENCE [LARGE SCALE GENOMIC DNA]</scope>
    <source>
        <strain evidence="4 5">HHB14362 ss-1</strain>
    </source>
</reference>
<name>A0A165UN27_9AGAM</name>
<dbReference type="PANTHER" id="PTHR45648:SF22">
    <property type="entry name" value="GDSL LIPASE_ACYLHYDROLASE FAMILY PROTEIN (AFU_ORTHOLOGUE AFUA_4G14700)"/>
    <property type="match status" value="1"/>
</dbReference>
<feature type="region of interest" description="Disordered" evidence="2">
    <location>
        <begin position="264"/>
        <end position="283"/>
    </location>
</feature>
<evidence type="ECO:0000256" key="1">
    <source>
        <dbReference type="ARBA" id="ARBA00022801"/>
    </source>
</evidence>
<dbReference type="PANTHER" id="PTHR45648">
    <property type="entry name" value="GDSL LIPASE/ACYLHYDROLASE FAMILY PROTEIN (AFU_ORTHOLOGUE AFUA_4G14700)"/>
    <property type="match status" value="1"/>
</dbReference>
<feature type="compositionally biased region" description="Polar residues" evidence="2">
    <location>
        <begin position="268"/>
        <end position="283"/>
    </location>
</feature>
<gene>
    <name evidence="4" type="ORF">NEOLEDRAFT_1129201</name>
</gene>
<keyword evidence="1" id="KW-0378">Hydrolase</keyword>
<evidence type="ECO:0000256" key="2">
    <source>
        <dbReference type="SAM" id="MobiDB-lite"/>
    </source>
</evidence>
<evidence type="ECO:0000313" key="5">
    <source>
        <dbReference type="Proteomes" id="UP000076761"/>
    </source>
</evidence>
<dbReference type="InterPro" id="IPR013830">
    <property type="entry name" value="SGNH_hydro"/>
</dbReference>
<protein>
    <submittedName>
        <fullName evidence="4">Carbohydrate esterase family 16 protein</fullName>
    </submittedName>
</protein>
<dbReference type="AlphaFoldDB" id="A0A165UN27"/>
<dbReference type="SUPFAM" id="SSF52266">
    <property type="entry name" value="SGNH hydrolase"/>
    <property type="match status" value="1"/>
</dbReference>
<dbReference type="InParanoid" id="A0A165UN27"/>
<accession>A0A165UN27</accession>
<dbReference type="STRING" id="1314782.A0A165UN27"/>
<organism evidence="4 5">
    <name type="scientific">Neolentinus lepideus HHB14362 ss-1</name>
    <dbReference type="NCBI Taxonomy" id="1314782"/>
    <lineage>
        <taxon>Eukaryota</taxon>
        <taxon>Fungi</taxon>
        <taxon>Dikarya</taxon>
        <taxon>Basidiomycota</taxon>
        <taxon>Agaricomycotina</taxon>
        <taxon>Agaricomycetes</taxon>
        <taxon>Gloeophyllales</taxon>
        <taxon>Gloeophyllaceae</taxon>
        <taxon>Neolentinus</taxon>
    </lineage>
</organism>
<keyword evidence="5" id="KW-1185">Reference proteome</keyword>
<dbReference type="Gene3D" id="3.40.50.1110">
    <property type="entry name" value="SGNH hydrolase"/>
    <property type="match status" value="1"/>
</dbReference>
<dbReference type="Proteomes" id="UP000076761">
    <property type="component" value="Unassembled WGS sequence"/>
</dbReference>